<evidence type="ECO:0000256" key="2">
    <source>
        <dbReference type="ARBA" id="ARBA00008837"/>
    </source>
</evidence>
<sequence>MALLISACGFTEPRKFVIINENCDTDGSFLISSLIGQRLRQQSSAIVLICCHQSLKFYETCGKKLGYNLIMSLNKKSLVVIEKLRDVPSMTSDPDKLLDQLYAEINSHVNTFKSNGIKNVSVIFDDITFFTNLGCTEKDLIKMSMKLHKLTKECSELSVILKVGLSDLHQYLTNNIEDLSDVSITVEKLKSGDFWDVDGKLKIKKVKCENGIYMTESERNILYYVGDHNVKIIAPGEHGLKI</sequence>
<proteinExistence type="inferred from homology"/>
<dbReference type="PANTHER" id="PTHR16184:SF6">
    <property type="entry name" value="ELONGATOR COMPLEX PROTEIN 6"/>
    <property type="match status" value="1"/>
</dbReference>
<evidence type="ECO:0000256" key="1">
    <source>
        <dbReference type="ARBA" id="ARBA00005043"/>
    </source>
</evidence>
<dbReference type="Proteomes" id="UP001153620">
    <property type="component" value="Chromosome 3"/>
</dbReference>
<dbReference type="AlphaFoldDB" id="A0A9N9WUN2"/>
<evidence type="ECO:0000313" key="5">
    <source>
        <dbReference type="Proteomes" id="UP001153620"/>
    </source>
</evidence>
<gene>
    <name evidence="4" type="ORF">CHIRRI_LOCUS9549</name>
</gene>
<dbReference type="GO" id="GO:0002098">
    <property type="term" value="P:tRNA wobble uridine modification"/>
    <property type="evidence" value="ECO:0007669"/>
    <property type="project" value="InterPro"/>
</dbReference>
<dbReference type="InterPro" id="IPR018627">
    <property type="entry name" value="ELP6"/>
</dbReference>
<comment type="similarity">
    <text evidence="2">Belongs to the ELP6 family.</text>
</comment>
<dbReference type="Gene3D" id="3.40.50.300">
    <property type="entry name" value="P-loop containing nucleotide triphosphate hydrolases"/>
    <property type="match status" value="1"/>
</dbReference>
<evidence type="ECO:0000256" key="3">
    <source>
        <dbReference type="ARBA" id="ARBA00020263"/>
    </source>
</evidence>
<dbReference type="Pfam" id="PF09807">
    <property type="entry name" value="ELP6"/>
    <property type="match status" value="1"/>
</dbReference>
<dbReference type="OrthoDB" id="9995306at2759"/>
<name>A0A9N9WUN2_9DIPT</name>
<dbReference type="EMBL" id="OU895879">
    <property type="protein sequence ID" value="CAG9806694.1"/>
    <property type="molecule type" value="Genomic_DNA"/>
</dbReference>
<dbReference type="GO" id="GO:0033588">
    <property type="term" value="C:elongator holoenzyme complex"/>
    <property type="evidence" value="ECO:0007669"/>
    <property type="project" value="InterPro"/>
</dbReference>
<accession>A0A9N9WUN2</accession>
<dbReference type="PANTHER" id="PTHR16184">
    <property type="entry name" value="ELONGATOR COMPLEX PROTEIN 6"/>
    <property type="match status" value="1"/>
</dbReference>
<reference evidence="4" key="1">
    <citation type="submission" date="2022-01" db="EMBL/GenBank/DDBJ databases">
        <authorList>
            <person name="King R."/>
        </authorList>
    </citation>
    <scope>NUCLEOTIDE SEQUENCE</scope>
</reference>
<dbReference type="InterPro" id="IPR027417">
    <property type="entry name" value="P-loop_NTPase"/>
</dbReference>
<reference evidence="4" key="2">
    <citation type="submission" date="2022-10" db="EMBL/GenBank/DDBJ databases">
        <authorList>
            <consortium name="ENA_rothamsted_submissions"/>
            <consortium name="culmorum"/>
            <person name="King R."/>
        </authorList>
    </citation>
    <scope>NUCLEOTIDE SEQUENCE</scope>
</reference>
<evidence type="ECO:0000313" key="4">
    <source>
        <dbReference type="EMBL" id="CAG9806694.1"/>
    </source>
</evidence>
<organism evidence="4 5">
    <name type="scientific">Chironomus riparius</name>
    <dbReference type="NCBI Taxonomy" id="315576"/>
    <lineage>
        <taxon>Eukaryota</taxon>
        <taxon>Metazoa</taxon>
        <taxon>Ecdysozoa</taxon>
        <taxon>Arthropoda</taxon>
        <taxon>Hexapoda</taxon>
        <taxon>Insecta</taxon>
        <taxon>Pterygota</taxon>
        <taxon>Neoptera</taxon>
        <taxon>Endopterygota</taxon>
        <taxon>Diptera</taxon>
        <taxon>Nematocera</taxon>
        <taxon>Chironomoidea</taxon>
        <taxon>Chironomidae</taxon>
        <taxon>Chironominae</taxon>
        <taxon>Chironomus</taxon>
    </lineage>
</organism>
<protein>
    <recommendedName>
        <fullName evidence="3">Elongator complex protein 6</fullName>
    </recommendedName>
</protein>
<comment type="pathway">
    <text evidence="1">tRNA modification; 5-methoxycarbonylmethyl-2-thiouridine-tRNA biosynthesis.</text>
</comment>
<keyword evidence="5" id="KW-1185">Reference proteome</keyword>